<dbReference type="KEGG" id="aori:SD37_27965"/>
<dbReference type="Proteomes" id="UP000093695">
    <property type="component" value="Chromosome"/>
</dbReference>
<gene>
    <name evidence="1" type="ORF">SD37_27965</name>
</gene>
<dbReference type="AlphaFoldDB" id="A0A193C3R3"/>
<organism evidence="1 2">
    <name type="scientific">Amycolatopsis orientalis</name>
    <name type="common">Nocardia orientalis</name>
    <dbReference type="NCBI Taxonomy" id="31958"/>
    <lineage>
        <taxon>Bacteria</taxon>
        <taxon>Bacillati</taxon>
        <taxon>Actinomycetota</taxon>
        <taxon>Actinomycetes</taxon>
        <taxon>Pseudonocardiales</taxon>
        <taxon>Pseudonocardiaceae</taxon>
        <taxon>Amycolatopsis</taxon>
    </lineage>
</organism>
<reference evidence="1 2" key="1">
    <citation type="journal article" date="2015" name="Genome Announc.">
        <title>Draft Genome Sequence of Norvancomycin-Producing Strain Amycolatopsis orientalis CPCC200066.</title>
        <authorList>
            <person name="Lei X."/>
            <person name="Yuan F."/>
            <person name="Shi Y."/>
            <person name="Li X."/>
            <person name="Wang L."/>
            <person name="Hong B."/>
        </authorList>
    </citation>
    <scope>NUCLEOTIDE SEQUENCE [LARGE SCALE GENOMIC DNA]</scope>
    <source>
        <strain evidence="1 2">B-37</strain>
    </source>
</reference>
<name>A0A193C3R3_AMYOR</name>
<proteinExistence type="predicted"/>
<keyword evidence="2" id="KW-1185">Reference proteome</keyword>
<protein>
    <submittedName>
        <fullName evidence="1">Uncharacterized protein</fullName>
    </submittedName>
</protein>
<dbReference type="STRING" id="31958.SD37_27965"/>
<evidence type="ECO:0000313" key="1">
    <source>
        <dbReference type="EMBL" id="ANN19079.1"/>
    </source>
</evidence>
<dbReference type="EMBL" id="CP016174">
    <property type="protein sequence ID" value="ANN19079.1"/>
    <property type="molecule type" value="Genomic_DNA"/>
</dbReference>
<sequence length="134" mass="14415">MTSPRRVSPAEQERLLALGGRTAAVLREAGFRVIAEPDLTGLSDEGGAAIDVDLFPGGGVYVNWLMNVAWQEEVHRHLTAGEFEHPRVRQLNAAHAAVRAALTAVLSAAGLTVVPSKDDMRPLELQVVETPLED</sequence>
<evidence type="ECO:0000313" key="2">
    <source>
        <dbReference type="Proteomes" id="UP000093695"/>
    </source>
</evidence>
<dbReference type="RefSeq" id="WP_044850081.1">
    <property type="nucleotide sequence ID" value="NZ_CP016174.1"/>
</dbReference>
<accession>A0A193C3R3</accession>